<proteinExistence type="inferred from homology"/>
<evidence type="ECO:0000256" key="3">
    <source>
        <dbReference type="ARBA" id="ARBA00022946"/>
    </source>
</evidence>
<organism evidence="4 5">
    <name type="scientific">Stylosanthes scabra</name>
    <dbReference type="NCBI Taxonomy" id="79078"/>
    <lineage>
        <taxon>Eukaryota</taxon>
        <taxon>Viridiplantae</taxon>
        <taxon>Streptophyta</taxon>
        <taxon>Embryophyta</taxon>
        <taxon>Tracheophyta</taxon>
        <taxon>Spermatophyta</taxon>
        <taxon>Magnoliopsida</taxon>
        <taxon>eudicotyledons</taxon>
        <taxon>Gunneridae</taxon>
        <taxon>Pentapetalae</taxon>
        <taxon>rosids</taxon>
        <taxon>fabids</taxon>
        <taxon>Fabales</taxon>
        <taxon>Fabaceae</taxon>
        <taxon>Papilionoideae</taxon>
        <taxon>50 kb inversion clade</taxon>
        <taxon>dalbergioids sensu lato</taxon>
        <taxon>Dalbergieae</taxon>
        <taxon>Pterocarpus clade</taxon>
        <taxon>Stylosanthes</taxon>
    </lineage>
</organism>
<accession>A0ABU6XR49</accession>
<comment type="caution">
    <text evidence="4">The sequence shown here is derived from an EMBL/GenBank/DDBJ whole genome shotgun (WGS) entry which is preliminary data.</text>
</comment>
<evidence type="ECO:0000313" key="4">
    <source>
        <dbReference type="EMBL" id="MED6200682.1"/>
    </source>
</evidence>
<name>A0ABU6XR49_9FABA</name>
<gene>
    <name evidence="4" type="ORF">PIB30_087676</name>
</gene>
<dbReference type="Pfam" id="PF02536">
    <property type="entry name" value="mTERF"/>
    <property type="match status" value="1"/>
</dbReference>
<dbReference type="Proteomes" id="UP001341840">
    <property type="component" value="Unassembled WGS sequence"/>
</dbReference>
<keyword evidence="5" id="KW-1185">Reference proteome</keyword>
<evidence type="ECO:0000313" key="5">
    <source>
        <dbReference type="Proteomes" id="UP001341840"/>
    </source>
</evidence>
<dbReference type="EMBL" id="JASCZI010213003">
    <property type="protein sequence ID" value="MED6200682.1"/>
    <property type="molecule type" value="Genomic_DNA"/>
</dbReference>
<dbReference type="PANTHER" id="PTHR13068:SF166">
    <property type="entry name" value="TRANSCRIPTION TERMINATION FACTOR MTERF15, MITOCHONDRIAL-LIKE"/>
    <property type="match status" value="1"/>
</dbReference>
<comment type="similarity">
    <text evidence="1">Belongs to the mTERF family.</text>
</comment>
<dbReference type="PANTHER" id="PTHR13068">
    <property type="entry name" value="CGI-12 PROTEIN-RELATED"/>
    <property type="match status" value="1"/>
</dbReference>
<evidence type="ECO:0000256" key="2">
    <source>
        <dbReference type="ARBA" id="ARBA00022472"/>
    </source>
</evidence>
<dbReference type="InterPro" id="IPR003690">
    <property type="entry name" value="MTERF"/>
</dbReference>
<evidence type="ECO:0000256" key="1">
    <source>
        <dbReference type="ARBA" id="ARBA00007692"/>
    </source>
</evidence>
<keyword evidence="2" id="KW-0806">Transcription termination</keyword>
<keyword evidence="3" id="KW-0809">Transit peptide</keyword>
<dbReference type="SMART" id="SM00733">
    <property type="entry name" value="Mterf"/>
    <property type="match status" value="5"/>
</dbReference>
<reference evidence="4 5" key="1">
    <citation type="journal article" date="2023" name="Plants (Basel)">
        <title>Bridging the Gap: Combining Genomics and Transcriptomics Approaches to Understand Stylosanthes scabra, an Orphan Legume from the Brazilian Caatinga.</title>
        <authorList>
            <person name="Ferreira-Neto J.R.C."/>
            <person name="da Silva M.D."/>
            <person name="Binneck E."/>
            <person name="de Melo N.F."/>
            <person name="da Silva R.H."/>
            <person name="de Melo A.L.T.M."/>
            <person name="Pandolfi V."/>
            <person name="Bustamante F.O."/>
            <person name="Brasileiro-Vidal A.C."/>
            <person name="Benko-Iseppon A.M."/>
        </authorList>
    </citation>
    <scope>NUCLEOTIDE SEQUENCE [LARGE SCALE GENOMIC DNA]</scope>
    <source>
        <tissue evidence="4">Leaves</tissue>
    </source>
</reference>
<sequence>MFHIHIKIISPTSQKLVSSLSRNPWLWLPPRLISTSSPSSSSQGSAFAFSYLTDTCGLSPERAITLSKRLKLESSERPEAVIEFFKNQGLSQTVTSKIFRTVPDLLLANAQKTLKPKLDFLKSKGFSTSDIHSILLDFPELLRRSLKNEIIPCFDFLDNMFQCKNRLRKTVVSHSCVLYDIAKRMEPNIKLLREEGVPESHIVRFLEYYPNTLKSWPAQFKKAVLEVKGMEIDPLKLQFVILVHVKLRLSKSTWARKEGIYRKWGWTDNDISAAFRVHPFCMCSSDSKIEEVMDILVNTLGCKSSDILKCPSVLTMSLRKRIIPRGSVVRALMSKGLINKLSWTAFRYNELKFLDKYVHCYDKEANELLKLYKAKLA</sequence>
<protein>
    <submittedName>
        <fullName evidence="4">Uncharacterized protein</fullName>
    </submittedName>
</protein>
<keyword evidence="2" id="KW-0805">Transcription regulation</keyword>
<dbReference type="Gene3D" id="1.25.70.10">
    <property type="entry name" value="Transcription termination factor 3, mitochondrial"/>
    <property type="match status" value="1"/>
</dbReference>
<keyword evidence="2" id="KW-0804">Transcription</keyword>
<dbReference type="InterPro" id="IPR038538">
    <property type="entry name" value="MTERF_sf"/>
</dbReference>